<comment type="subcellular location">
    <subcellularLocation>
        <location evidence="1">Nucleus</location>
    </subcellularLocation>
</comment>
<keyword evidence="7" id="KW-0539">Nucleus</keyword>
<evidence type="ECO:0000256" key="3">
    <source>
        <dbReference type="ARBA" id="ARBA00022664"/>
    </source>
</evidence>
<keyword evidence="12" id="KW-1185">Reference proteome</keyword>
<comment type="similarity">
    <text evidence="2">Belongs to the SF3B1 family.</text>
</comment>
<comment type="caution">
    <text evidence="11">The sequence shown here is derived from an EMBL/GenBank/DDBJ whole genome shotgun (WGS) entry which is preliminary data.</text>
</comment>
<dbReference type="Proteomes" id="UP000562682">
    <property type="component" value="Unassembled WGS sequence"/>
</dbReference>
<evidence type="ECO:0000256" key="1">
    <source>
        <dbReference type="ARBA" id="ARBA00004123"/>
    </source>
</evidence>
<organism evidence="11 12">
    <name type="scientific">Fusarium denticulatum</name>
    <dbReference type="NCBI Taxonomy" id="48507"/>
    <lineage>
        <taxon>Eukaryota</taxon>
        <taxon>Fungi</taxon>
        <taxon>Dikarya</taxon>
        <taxon>Ascomycota</taxon>
        <taxon>Pezizomycotina</taxon>
        <taxon>Sordariomycetes</taxon>
        <taxon>Hypocreomycetidae</taxon>
        <taxon>Hypocreales</taxon>
        <taxon>Nectriaceae</taxon>
        <taxon>Fusarium</taxon>
        <taxon>Fusarium fujikuroi species complex</taxon>
    </lineage>
</organism>
<dbReference type="FunFam" id="1.25.10.10:FF:000069">
    <property type="entry name" value="Splicing factor 3B subunit 1"/>
    <property type="match status" value="1"/>
</dbReference>
<keyword evidence="5" id="KW-0677">Repeat</keyword>
<dbReference type="GO" id="GO:0000245">
    <property type="term" value="P:spliceosomal complex assembly"/>
    <property type="evidence" value="ECO:0007669"/>
    <property type="project" value="InterPro"/>
</dbReference>
<evidence type="ECO:0000256" key="2">
    <source>
        <dbReference type="ARBA" id="ARBA00005754"/>
    </source>
</evidence>
<feature type="compositionally biased region" description="Polar residues" evidence="8">
    <location>
        <begin position="15"/>
        <end position="26"/>
    </location>
</feature>
<dbReference type="AlphaFoldDB" id="A0A8H5TVJ5"/>
<evidence type="ECO:0000313" key="12">
    <source>
        <dbReference type="Proteomes" id="UP000562682"/>
    </source>
</evidence>
<feature type="domain" description="Splicing factor 3B subunit 1" evidence="9">
    <location>
        <begin position="238"/>
        <end position="354"/>
    </location>
</feature>
<dbReference type="EMBL" id="JAAOAK010000281">
    <property type="protein sequence ID" value="KAF5677408.1"/>
    <property type="molecule type" value="Genomic_DNA"/>
</dbReference>
<dbReference type="Pfam" id="PF08920">
    <property type="entry name" value="SF3b1"/>
    <property type="match status" value="1"/>
</dbReference>
<accession>A0A8H5TVJ5</accession>
<feature type="region of interest" description="Disordered" evidence="8">
    <location>
        <begin position="132"/>
        <end position="160"/>
    </location>
</feature>
<evidence type="ECO:0000259" key="9">
    <source>
        <dbReference type="Pfam" id="PF08920"/>
    </source>
</evidence>
<evidence type="ECO:0000256" key="8">
    <source>
        <dbReference type="SAM" id="MobiDB-lite"/>
    </source>
</evidence>
<gene>
    <name evidence="11" type="ORF">FDENT_9247</name>
</gene>
<evidence type="ECO:0000256" key="6">
    <source>
        <dbReference type="ARBA" id="ARBA00023187"/>
    </source>
</evidence>
<evidence type="ECO:0000256" key="7">
    <source>
        <dbReference type="ARBA" id="ARBA00023242"/>
    </source>
</evidence>
<feature type="compositionally biased region" description="Acidic residues" evidence="8">
    <location>
        <begin position="70"/>
        <end position="79"/>
    </location>
</feature>
<dbReference type="InterPro" id="IPR054573">
    <property type="entry name" value="PP2A/SF3B1-like_HEAT"/>
</dbReference>
<dbReference type="FunFam" id="1.25.10.10:FF:000810">
    <property type="entry name" value="Splicing factor 3B subunit 1"/>
    <property type="match status" value="1"/>
</dbReference>
<dbReference type="InterPro" id="IPR015016">
    <property type="entry name" value="SF3b_su1"/>
</dbReference>
<dbReference type="Pfam" id="PF13513">
    <property type="entry name" value="HEAT_EZ"/>
    <property type="match status" value="1"/>
</dbReference>
<name>A0A8H5TVJ5_9HYPO</name>
<feature type="region of interest" description="Disordered" evidence="8">
    <location>
        <begin position="1"/>
        <end position="83"/>
    </location>
</feature>
<keyword evidence="3" id="KW-0507">mRNA processing</keyword>
<protein>
    <submittedName>
        <fullName evidence="11">U2 snRNP component prp10</fullName>
    </submittedName>
</protein>
<reference evidence="11 12" key="1">
    <citation type="submission" date="2020-05" db="EMBL/GenBank/DDBJ databases">
        <title>Identification and distribution of gene clusters putatively required for synthesis of sphingolipid metabolism inhibitors in phylogenetically diverse species of the filamentous fungus Fusarium.</title>
        <authorList>
            <person name="Kim H.-S."/>
            <person name="Busman M."/>
            <person name="Brown D.W."/>
            <person name="Divon H."/>
            <person name="Uhlig S."/>
            <person name="Proctor R.H."/>
        </authorList>
    </citation>
    <scope>NUCLEOTIDE SEQUENCE [LARGE SCALE GENOMIC DNA]</scope>
    <source>
        <strain evidence="11 12">NRRL 25311</strain>
    </source>
</reference>
<dbReference type="Pfam" id="PF22646">
    <property type="entry name" value="PPP2R1A-like_HEAT"/>
    <property type="match status" value="1"/>
</dbReference>
<dbReference type="PANTHER" id="PTHR12097">
    <property type="entry name" value="SPLICING FACTOR 3B, SUBUNIT 1-RELATED"/>
    <property type="match status" value="1"/>
</dbReference>
<feature type="region of interest" description="Disordered" evidence="8">
    <location>
        <begin position="172"/>
        <end position="271"/>
    </location>
</feature>
<evidence type="ECO:0000256" key="4">
    <source>
        <dbReference type="ARBA" id="ARBA00022728"/>
    </source>
</evidence>
<dbReference type="SUPFAM" id="SSF48371">
    <property type="entry name" value="ARM repeat"/>
    <property type="match status" value="1"/>
</dbReference>
<evidence type="ECO:0000256" key="5">
    <source>
        <dbReference type="ARBA" id="ARBA00022737"/>
    </source>
</evidence>
<keyword evidence="6" id="KW-0508">mRNA splicing</keyword>
<dbReference type="Gene3D" id="1.25.10.10">
    <property type="entry name" value="Leucine-rich Repeat Variant"/>
    <property type="match status" value="3"/>
</dbReference>
<evidence type="ECO:0000313" key="11">
    <source>
        <dbReference type="EMBL" id="KAF5677408.1"/>
    </source>
</evidence>
<sequence length="1210" mass="134544">MSDADFETIKKLQQERNAASSGNKGSRTFDAANQRVDDTKQKLTDSADSTLYDRDGADRFSGYHTSLPMGDDDEDMGDGDDTRRLVGQYTASREMIDEFARGGGVEEDDILAGKGEKSGRIVDRETDYQKRRFNRALTPTRADPFAEDRQAGASENGTSYREIMEARELEREEQRVLQAIKAKQEGKIGDDGDAQPMLTDGNVETEATEASSTARKRKKRWDVSSATAEDDTAEAGEAAKPKRSRWDQAPAPGAEVSKKRSRWDQAPSATPMGNIGLATPAHPSSAPTLPTTFGTDIGRNMPLSDEELDLLLPGESEGYKILEPPPGYEPVRAPAHKLMATPAPQSGFMMQDPEQVRFSGKPMPAEIPGVGDLQFFKAEDMAYFGKLTDGSDENALTVEELKERKIMRLLLKIKNGTPPMRKTALRQITDNARQFGAGPLFDQILPLLMEKTLEDQERHLLVKVIDRILYKLDDLVRPYVHKILVVIEPLLIDQDYYARVEGREIISNLSKAAGLATMISTMRPDIDHVDEYVRNTTARAFAVVASALGIPALLPFLRAVCRSKKSWQARHTGVKIVQQIPILMGCAVLPHLKGLVECIGPNLNDEQTKVRTVTSLAIAALAEASNPYGIESFDDILNPLWTGARKQRGKGLAGFLKAVGYIIPLMDEEYANYYTSQIMEILLREFSSPDEEMKKVVLKVVSQCAGTDGVTAGYLKEHVLDEFFKSFWVRRMALDKRNYRQVVETTVDIGQKVGVSEIVERIVNNLKDESEPYRKMTVETVEKIVASLGAADIGERLEERLVDGILHAFQEQSVEDIIMLNGFGSVVNALGTRCKPYIPQIVSTILWRLNNKSATVRQQAADLISRIAMVMKQCGEDALMGKLGVVLYEYLGEEYPEVLGSILGALRSIVTVVGIAQMQPPIKELLPRLTPILRNRHEKVQENTIDLVGRIADRGPESVNAREWMRICFELLDMLKAHKKGIRRAANNTFGFIAKAIGPQDVLATLLNNLRVQERQSRVNTAVAIGIVAETCAPFTVLPALMNEYRVPELNVQNGVLKSLSFLFEYIGEMAKDYVYAVTPLLEDALIDRDQVHRQTAASVVKHIALGVVGLGCEDAMVHLLNLLYPNLFETSPHVIDRIVEAIEAIRMAVGPGLVLNYVWAGLFHPARKVRTPYWRLYNDAYVQGADAMVPYYPNLDEDKMDRPELAIVL</sequence>
<proteinExistence type="inferred from homology"/>
<keyword evidence="4" id="KW-0747">Spliceosome</keyword>
<dbReference type="InterPro" id="IPR011989">
    <property type="entry name" value="ARM-like"/>
</dbReference>
<dbReference type="GO" id="GO:0005681">
    <property type="term" value="C:spliceosomal complex"/>
    <property type="evidence" value="ECO:0007669"/>
    <property type="project" value="UniProtKB-KW"/>
</dbReference>
<dbReference type="FunFam" id="1.25.10.10:FF:000066">
    <property type="entry name" value="Splicing factor 3B subunit 1"/>
    <property type="match status" value="1"/>
</dbReference>
<feature type="compositionally biased region" description="Basic and acidic residues" evidence="8">
    <location>
        <begin position="237"/>
        <end position="246"/>
    </location>
</feature>
<evidence type="ECO:0000259" key="10">
    <source>
        <dbReference type="Pfam" id="PF22646"/>
    </source>
</evidence>
<dbReference type="InterPro" id="IPR016024">
    <property type="entry name" value="ARM-type_fold"/>
</dbReference>
<dbReference type="GO" id="GO:0003729">
    <property type="term" value="F:mRNA binding"/>
    <property type="evidence" value="ECO:0007669"/>
    <property type="project" value="InterPro"/>
</dbReference>
<feature type="compositionally biased region" description="Basic and acidic residues" evidence="8">
    <location>
        <begin position="35"/>
        <end position="58"/>
    </location>
</feature>
<feature type="domain" description="Phosphatase PP2A regulatory subunit A/Splicing factor 3B subunit 1-like HEAT repeat" evidence="10">
    <location>
        <begin position="995"/>
        <end position="1073"/>
    </location>
</feature>
<dbReference type="InterPro" id="IPR038737">
    <property type="entry name" value="SF3b_su1-like"/>
</dbReference>